<dbReference type="RefSeq" id="WP_185443660.1">
    <property type="nucleotide sequence ID" value="NZ_CP043661.1"/>
</dbReference>
<dbReference type="PANTHER" id="PTHR18964">
    <property type="entry name" value="ROK (REPRESSOR, ORF, KINASE) FAMILY"/>
    <property type="match status" value="1"/>
</dbReference>
<reference evidence="4 5" key="2">
    <citation type="journal article" date="2020" name="Microbiol. Resour. Announc.">
        <title>Antarctic desert soil bacteria exhibit high novel natural product potential, evaluated through long-read genome sequencing and comparative genomics.</title>
        <authorList>
            <person name="Benaud N."/>
            <person name="Edwards R.J."/>
            <person name="Amos T.G."/>
            <person name="D'Agostino P.M."/>
            <person name="Gutierrez-Chavez C."/>
            <person name="Montgomery K."/>
            <person name="Nicetic I."/>
            <person name="Ferrari B.C."/>
        </authorList>
    </citation>
    <scope>NUCLEOTIDE SEQUENCE [LARGE SCALE GENOMIC DNA]</scope>
    <source>
        <strain evidence="4 5">SPB151</strain>
    </source>
</reference>
<organism evidence="4 5">
    <name type="scientific">Kribbella qitaiheensis</name>
    <dbReference type="NCBI Taxonomy" id="1544730"/>
    <lineage>
        <taxon>Bacteria</taxon>
        <taxon>Bacillati</taxon>
        <taxon>Actinomycetota</taxon>
        <taxon>Actinomycetes</taxon>
        <taxon>Propionibacteriales</taxon>
        <taxon>Kribbellaceae</taxon>
        <taxon>Kribbella</taxon>
    </lineage>
</organism>
<dbReference type="Gene3D" id="3.30.420.40">
    <property type="match status" value="2"/>
</dbReference>
<dbReference type="PANTHER" id="PTHR18964:SF149">
    <property type="entry name" value="BIFUNCTIONAL UDP-N-ACETYLGLUCOSAMINE 2-EPIMERASE_N-ACETYLMANNOSAMINE KINASE"/>
    <property type="match status" value="1"/>
</dbReference>
<evidence type="ECO:0000256" key="2">
    <source>
        <dbReference type="SAM" id="MobiDB-lite"/>
    </source>
</evidence>
<gene>
    <name evidence="4" type="ORF">F1D05_29295</name>
</gene>
<evidence type="ECO:0000313" key="4">
    <source>
        <dbReference type="EMBL" id="QNE21258.1"/>
    </source>
</evidence>
<dbReference type="Pfam" id="PF01047">
    <property type="entry name" value="MarR"/>
    <property type="match status" value="1"/>
</dbReference>
<dbReference type="InterPro" id="IPR000600">
    <property type="entry name" value="ROK"/>
</dbReference>
<dbReference type="InterPro" id="IPR049874">
    <property type="entry name" value="ROK_cs"/>
</dbReference>
<dbReference type="Gene3D" id="1.10.10.10">
    <property type="entry name" value="Winged helix-like DNA-binding domain superfamily/Winged helix DNA-binding domain"/>
    <property type="match status" value="1"/>
</dbReference>
<dbReference type="InterPro" id="IPR036388">
    <property type="entry name" value="WH-like_DNA-bd_sf"/>
</dbReference>
<dbReference type="GO" id="GO:0003700">
    <property type="term" value="F:DNA-binding transcription factor activity"/>
    <property type="evidence" value="ECO:0007669"/>
    <property type="project" value="InterPro"/>
</dbReference>
<protein>
    <submittedName>
        <fullName evidence="4">ROK family transcriptional regulator</fullName>
    </submittedName>
</protein>
<reference evidence="5" key="1">
    <citation type="submission" date="2019-09" db="EMBL/GenBank/DDBJ databases">
        <title>Antimicrobial potential of Antarctic Bacteria.</title>
        <authorList>
            <person name="Benaud N."/>
            <person name="Edwards R.J."/>
            <person name="Ferrari B.C."/>
        </authorList>
    </citation>
    <scope>NUCLEOTIDE SEQUENCE [LARGE SCALE GENOMIC DNA]</scope>
    <source>
        <strain evidence="5">SPB151</strain>
    </source>
</reference>
<name>A0A7G6X4U3_9ACTN</name>
<dbReference type="SUPFAM" id="SSF53067">
    <property type="entry name" value="Actin-like ATPase domain"/>
    <property type="match status" value="1"/>
</dbReference>
<comment type="similarity">
    <text evidence="1">Belongs to the ROK (NagC/XylR) family.</text>
</comment>
<feature type="domain" description="HTH marR-type" evidence="3">
    <location>
        <begin position="21"/>
        <end position="59"/>
    </location>
</feature>
<accession>A0A7G6X4U3</accession>
<proteinExistence type="inferred from homology"/>
<dbReference type="SUPFAM" id="SSF46785">
    <property type="entry name" value="Winged helix' DNA-binding domain"/>
    <property type="match status" value="1"/>
</dbReference>
<dbReference type="InterPro" id="IPR000835">
    <property type="entry name" value="HTH_MarR-typ"/>
</dbReference>
<dbReference type="EMBL" id="CP043661">
    <property type="protein sequence ID" value="QNE21258.1"/>
    <property type="molecule type" value="Genomic_DNA"/>
</dbReference>
<evidence type="ECO:0000256" key="1">
    <source>
        <dbReference type="ARBA" id="ARBA00006479"/>
    </source>
</evidence>
<dbReference type="InterPro" id="IPR043129">
    <property type="entry name" value="ATPase_NBD"/>
</dbReference>
<dbReference type="KEGG" id="kqi:F1D05_29295"/>
<sequence>MVNLQGPVPRGDLVPSGIVGLLGTQGPTARTDIARALGLSPATVTQVTKDLIARGLVEELESVPSKGGRPSRLLGLVSDAGVALGAKVTADHVAVVTVELDGTVRSSTELGYDPGAGDAIERLGQLLAKQVAELDDRLLGVGVGVPGAVDSQASGVVDAPTLGWQAAPVGAVLRAAIGTPVLVDNDVNTLAAAERLYGIGRDHSSYLVVTIGRGIGCGIVVDGGIYRGANGGAGEIGHIPVWPSATATAPAGAAGRTSGGPLSSSPAPSLGVAEGEPQCTCGSTGCLEAHIGSAGLLRTARARGVIGPRGTAATLLRAATGGDPGAQQIFEAAGSMLGRALAGVIHTVDPEVVVLMGEGVDGWEFWQTGFEPSFRRSLLPARKAVPVVVEPWTEVQWARGAASLVLSSPFDSAGNGGEQSRLVRARLGAG</sequence>
<dbReference type="InterPro" id="IPR036390">
    <property type="entry name" value="WH_DNA-bd_sf"/>
</dbReference>
<evidence type="ECO:0000259" key="3">
    <source>
        <dbReference type="Pfam" id="PF01047"/>
    </source>
</evidence>
<feature type="region of interest" description="Disordered" evidence="2">
    <location>
        <begin position="248"/>
        <end position="271"/>
    </location>
</feature>
<dbReference type="Pfam" id="PF00480">
    <property type="entry name" value="ROK"/>
    <property type="match status" value="1"/>
</dbReference>
<evidence type="ECO:0000313" key="5">
    <source>
        <dbReference type="Proteomes" id="UP000515563"/>
    </source>
</evidence>
<keyword evidence="5" id="KW-1185">Reference proteome</keyword>
<dbReference type="PROSITE" id="PS01125">
    <property type="entry name" value="ROK"/>
    <property type="match status" value="1"/>
</dbReference>
<dbReference type="AlphaFoldDB" id="A0A7G6X4U3"/>
<dbReference type="Proteomes" id="UP000515563">
    <property type="component" value="Chromosome"/>
</dbReference>